<dbReference type="Proteomes" id="UP001281614">
    <property type="component" value="Unassembled WGS sequence"/>
</dbReference>
<evidence type="ECO:0000256" key="1">
    <source>
        <dbReference type="SAM" id="Coils"/>
    </source>
</evidence>
<keyword evidence="1" id="KW-0175">Coiled coil</keyword>
<evidence type="ECO:0000313" key="4">
    <source>
        <dbReference type="Proteomes" id="UP001281614"/>
    </source>
</evidence>
<name>A0AAD9Y9G3_COLKA</name>
<reference evidence="3" key="1">
    <citation type="submission" date="2023-02" db="EMBL/GenBank/DDBJ databases">
        <title>Colletotrichum kahawae CIFC_Que2 genome sequencing and assembly.</title>
        <authorList>
            <person name="Baroncelli R."/>
        </authorList>
    </citation>
    <scope>NUCLEOTIDE SEQUENCE</scope>
    <source>
        <strain evidence="3">CIFC_Que2</strain>
    </source>
</reference>
<sequence>MGAPEIFTAVATGLLAFMAVVTAEMNEVKEKNSSLQAEMNEVKEKNSSLQAEMNEVKEENRSLQAEMDEVKEAAVKRQGVVDMTAALLADHLGSCAHLHDTDTDEEDRGPFPAGQ</sequence>
<feature type="signal peptide" evidence="2">
    <location>
        <begin position="1"/>
        <end position="23"/>
    </location>
</feature>
<keyword evidence="2" id="KW-0732">Signal</keyword>
<comment type="caution">
    <text evidence="3">The sequence shown here is derived from an EMBL/GenBank/DDBJ whole genome shotgun (WGS) entry which is preliminary data.</text>
</comment>
<organism evidence="3 4">
    <name type="scientific">Colletotrichum kahawae</name>
    <name type="common">Coffee berry disease fungus</name>
    <dbReference type="NCBI Taxonomy" id="34407"/>
    <lineage>
        <taxon>Eukaryota</taxon>
        <taxon>Fungi</taxon>
        <taxon>Dikarya</taxon>
        <taxon>Ascomycota</taxon>
        <taxon>Pezizomycotina</taxon>
        <taxon>Sordariomycetes</taxon>
        <taxon>Hypocreomycetidae</taxon>
        <taxon>Glomerellales</taxon>
        <taxon>Glomerellaceae</taxon>
        <taxon>Colletotrichum</taxon>
        <taxon>Colletotrichum gloeosporioides species complex</taxon>
    </lineage>
</organism>
<dbReference type="EMBL" id="VYYT01000240">
    <property type="protein sequence ID" value="KAK2753540.1"/>
    <property type="molecule type" value="Genomic_DNA"/>
</dbReference>
<keyword evidence="4" id="KW-1185">Reference proteome</keyword>
<evidence type="ECO:0000256" key="2">
    <source>
        <dbReference type="SAM" id="SignalP"/>
    </source>
</evidence>
<proteinExistence type="predicted"/>
<evidence type="ECO:0000313" key="3">
    <source>
        <dbReference type="EMBL" id="KAK2753540.1"/>
    </source>
</evidence>
<gene>
    <name evidence="3" type="ORF">CKAH01_17577</name>
</gene>
<feature type="chain" id="PRO_5042297617" evidence="2">
    <location>
        <begin position="24"/>
        <end position="115"/>
    </location>
</feature>
<feature type="coiled-coil region" evidence="1">
    <location>
        <begin position="18"/>
        <end position="73"/>
    </location>
</feature>
<accession>A0AAD9Y9G3</accession>
<dbReference type="AlphaFoldDB" id="A0AAD9Y9G3"/>
<dbReference type="Gene3D" id="6.10.250.3110">
    <property type="match status" value="1"/>
</dbReference>
<protein>
    <submittedName>
        <fullName evidence="3">Uncharacterized protein</fullName>
    </submittedName>
</protein>